<dbReference type="PIRSF" id="PIRSF005485">
    <property type="entry name" value="HrcA"/>
    <property type="match status" value="1"/>
</dbReference>
<name>A0A6L5X983_9FIRM</name>
<comment type="caution">
    <text evidence="8">The sequence shown here is derived from an EMBL/GenBank/DDBJ whole genome shotgun (WGS) entry which is preliminary data.</text>
</comment>
<evidence type="ECO:0000256" key="5">
    <source>
        <dbReference type="HAMAP-Rule" id="MF_00081"/>
    </source>
</evidence>
<dbReference type="GO" id="GO:0045892">
    <property type="term" value="P:negative regulation of DNA-templated transcription"/>
    <property type="evidence" value="ECO:0007669"/>
    <property type="project" value="UniProtKB-UniRule"/>
</dbReference>
<evidence type="ECO:0000256" key="2">
    <source>
        <dbReference type="ARBA" id="ARBA00023015"/>
    </source>
</evidence>
<comment type="function">
    <text evidence="5">Negative regulator of class I heat shock genes (grpE-dnaK-dnaJ and groELS operons). Prevents heat-shock induction of these operons.</text>
</comment>
<dbReference type="InterPro" id="IPR002571">
    <property type="entry name" value="HrcA"/>
</dbReference>
<dbReference type="GO" id="GO:0003677">
    <property type="term" value="F:DNA binding"/>
    <property type="evidence" value="ECO:0007669"/>
    <property type="project" value="InterPro"/>
</dbReference>
<proteinExistence type="inferred from homology"/>
<dbReference type="PANTHER" id="PTHR34824">
    <property type="entry name" value="HEAT-INDUCIBLE TRANSCRIPTION REPRESSOR HRCA"/>
    <property type="match status" value="1"/>
</dbReference>
<evidence type="ECO:0000256" key="1">
    <source>
        <dbReference type="ARBA" id="ARBA00022491"/>
    </source>
</evidence>
<dbReference type="InterPro" id="IPR036390">
    <property type="entry name" value="WH_DNA-bd_sf"/>
</dbReference>
<dbReference type="AlphaFoldDB" id="A0A6L5X983"/>
<dbReference type="InterPro" id="IPR023120">
    <property type="entry name" value="WHTH_transcript_rep_HrcA_IDD"/>
</dbReference>
<sequence length="367" mass="41004">MQLDDRKWTILKAIIKTYLETGEPVGSRTISKFPDLNLSSATIRNEMSDLEDMGLIIQPHTSSGRIPSDAGYRLYVDRLMDEKEAEVSQMKNMMIQRQDKLEMLLKQLVRYLAVNTNYATMITSPQYHRTRLKFIQLSIIDEGQILATVVTEGNVVKNRVIHIQHGLTHDEVLQLNIQLNSRLNGLTIEQINLDTIQKLKQEAGIHSNLISEVLDAVADAISKEEDLEVYTSGATNIFKYPELSSDTDKASGLIEAFEEKKPLLSLLSQNGCDEQEHGIQISIGRELKNENMEDCSVVTASYDLGDGVFGKIGIVGPKRMDYDKVVGILKSVTAQLDETYGRKESPADENGLSSGSKTNDRGPEQDE</sequence>
<evidence type="ECO:0000256" key="4">
    <source>
        <dbReference type="ARBA" id="ARBA00023163"/>
    </source>
</evidence>
<accession>A0A6L5X983</accession>
<dbReference type="SUPFAM" id="SSF46785">
    <property type="entry name" value="Winged helix' DNA-binding domain"/>
    <property type="match status" value="1"/>
</dbReference>
<comment type="similarity">
    <text evidence="5">Belongs to the HrcA family.</text>
</comment>
<evidence type="ECO:0000256" key="6">
    <source>
        <dbReference type="SAM" id="MobiDB-lite"/>
    </source>
</evidence>
<evidence type="ECO:0000313" key="8">
    <source>
        <dbReference type="EMBL" id="MSS15898.1"/>
    </source>
</evidence>
<evidence type="ECO:0000256" key="3">
    <source>
        <dbReference type="ARBA" id="ARBA00023016"/>
    </source>
</evidence>
<feature type="compositionally biased region" description="Basic and acidic residues" evidence="6">
    <location>
        <begin position="358"/>
        <end position="367"/>
    </location>
</feature>
<evidence type="ECO:0000313" key="9">
    <source>
        <dbReference type="Proteomes" id="UP000481852"/>
    </source>
</evidence>
<gene>
    <name evidence="5 8" type="primary">hrcA</name>
    <name evidence="8" type="ORF">FYJ35_12810</name>
</gene>
<dbReference type="InterPro" id="IPR029016">
    <property type="entry name" value="GAF-like_dom_sf"/>
</dbReference>
<dbReference type="Gene3D" id="3.30.390.60">
    <property type="entry name" value="Heat-inducible transcription repressor hrca homolog, domain 3"/>
    <property type="match status" value="1"/>
</dbReference>
<keyword evidence="3 5" id="KW-0346">Stress response</keyword>
<feature type="domain" description="Heat-inducible transcription repressor HrcA C-terminal" evidence="7">
    <location>
        <begin position="103"/>
        <end position="326"/>
    </location>
</feature>
<keyword evidence="4 5" id="KW-0804">Transcription</keyword>
<dbReference type="Pfam" id="PF01628">
    <property type="entry name" value="HrcA"/>
    <property type="match status" value="1"/>
</dbReference>
<dbReference type="SUPFAM" id="SSF55781">
    <property type="entry name" value="GAF domain-like"/>
    <property type="match status" value="1"/>
</dbReference>
<dbReference type="InterPro" id="IPR036388">
    <property type="entry name" value="WH-like_DNA-bd_sf"/>
</dbReference>
<evidence type="ECO:0000259" key="7">
    <source>
        <dbReference type="Pfam" id="PF01628"/>
    </source>
</evidence>
<keyword evidence="9" id="KW-1185">Reference proteome</keyword>
<organism evidence="8 9">
    <name type="scientific">Porcincola intestinalis</name>
    <dbReference type="NCBI Taxonomy" id="2606632"/>
    <lineage>
        <taxon>Bacteria</taxon>
        <taxon>Bacillati</taxon>
        <taxon>Bacillota</taxon>
        <taxon>Clostridia</taxon>
        <taxon>Lachnospirales</taxon>
        <taxon>Lachnospiraceae</taxon>
        <taxon>Porcincola</taxon>
    </lineage>
</organism>
<dbReference type="RefSeq" id="WP_154527216.1">
    <property type="nucleotide sequence ID" value="NZ_JAQYJL010000031.1"/>
</dbReference>
<dbReference type="Gene3D" id="3.30.450.40">
    <property type="match status" value="1"/>
</dbReference>
<protein>
    <recommendedName>
        <fullName evidence="5">Heat-inducible transcription repressor HrcA</fullName>
    </recommendedName>
</protein>
<dbReference type="Gene3D" id="1.10.10.10">
    <property type="entry name" value="Winged helix-like DNA-binding domain superfamily/Winged helix DNA-binding domain"/>
    <property type="match status" value="1"/>
</dbReference>
<dbReference type="NCBIfam" id="TIGR00331">
    <property type="entry name" value="hrcA"/>
    <property type="match status" value="1"/>
</dbReference>
<dbReference type="Proteomes" id="UP000481852">
    <property type="component" value="Unassembled WGS sequence"/>
</dbReference>
<feature type="region of interest" description="Disordered" evidence="6">
    <location>
        <begin position="337"/>
        <end position="367"/>
    </location>
</feature>
<dbReference type="HAMAP" id="MF_00081">
    <property type="entry name" value="HrcA"/>
    <property type="match status" value="1"/>
</dbReference>
<dbReference type="EMBL" id="VULZ01000017">
    <property type="protein sequence ID" value="MSS15898.1"/>
    <property type="molecule type" value="Genomic_DNA"/>
</dbReference>
<keyword evidence="1 5" id="KW-0678">Repressor</keyword>
<dbReference type="PANTHER" id="PTHR34824:SF1">
    <property type="entry name" value="HEAT-INDUCIBLE TRANSCRIPTION REPRESSOR HRCA"/>
    <property type="match status" value="1"/>
</dbReference>
<reference evidence="8 9" key="1">
    <citation type="submission" date="2019-08" db="EMBL/GenBank/DDBJ databases">
        <title>In-depth cultivation of the pig gut microbiome towards novel bacterial diversity and tailored functional studies.</title>
        <authorList>
            <person name="Wylensek D."/>
            <person name="Hitch T.C.A."/>
            <person name="Clavel T."/>
        </authorList>
    </citation>
    <scope>NUCLEOTIDE SEQUENCE [LARGE SCALE GENOMIC DNA]</scope>
    <source>
        <strain evidence="8 9">Oil+RF-744-WCA-WT-11</strain>
    </source>
</reference>
<dbReference type="InterPro" id="IPR021153">
    <property type="entry name" value="HrcA_C"/>
</dbReference>
<keyword evidence="2 5" id="KW-0805">Transcription regulation</keyword>